<accession>A0AAN6SQ68</accession>
<name>A0AAN6SQ68_9PEZI</name>
<proteinExistence type="predicted"/>
<sequence>MALSSILWQNDRKTVVLLDLPRSIEEAQVPSSQLTAHNEDEPPAKLRRLISALPPASPFPTPEPKAGGSEPPAASPSAQVAELMTQAAVESALAEIKASHD</sequence>
<gene>
    <name evidence="2" type="ORF">C8A01DRAFT_36992</name>
</gene>
<feature type="region of interest" description="Disordered" evidence="1">
    <location>
        <begin position="52"/>
        <end position="80"/>
    </location>
</feature>
<keyword evidence="3" id="KW-1185">Reference proteome</keyword>
<evidence type="ECO:0000313" key="2">
    <source>
        <dbReference type="EMBL" id="KAK4039019.1"/>
    </source>
</evidence>
<comment type="caution">
    <text evidence="2">The sequence shown here is derived from an EMBL/GenBank/DDBJ whole genome shotgun (WGS) entry which is preliminary data.</text>
</comment>
<feature type="non-terminal residue" evidence="2">
    <location>
        <position position="101"/>
    </location>
</feature>
<organism evidence="2 3">
    <name type="scientific">Parachaetomium inaequale</name>
    <dbReference type="NCBI Taxonomy" id="2588326"/>
    <lineage>
        <taxon>Eukaryota</taxon>
        <taxon>Fungi</taxon>
        <taxon>Dikarya</taxon>
        <taxon>Ascomycota</taxon>
        <taxon>Pezizomycotina</taxon>
        <taxon>Sordariomycetes</taxon>
        <taxon>Sordariomycetidae</taxon>
        <taxon>Sordariales</taxon>
        <taxon>Chaetomiaceae</taxon>
        <taxon>Parachaetomium</taxon>
    </lineage>
</organism>
<evidence type="ECO:0000256" key="1">
    <source>
        <dbReference type="SAM" id="MobiDB-lite"/>
    </source>
</evidence>
<dbReference type="Proteomes" id="UP001303115">
    <property type="component" value="Unassembled WGS sequence"/>
</dbReference>
<protein>
    <submittedName>
        <fullName evidence="2">Uncharacterized protein</fullName>
    </submittedName>
</protein>
<reference evidence="3" key="1">
    <citation type="journal article" date="2023" name="Mol. Phylogenet. Evol.">
        <title>Genome-scale phylogeny and comparative genomics of the fungal order Sordariales.</title>
        <authorList>
            <person name="Hensen N."/>
            <person name="Bonometti L."/>
            <person name="Westerberg I."/>
            <person name="Brannstrom I.O."/>
            <person name="Guillou S."/>
            <person name="Cros-Aarteil S."/>
            <person name="Calhoun S."/>
            <person name="Haridas S."/>
            <person name="Kuo A."/>
            <person name="Mondo S."/>
            <person name="Pangilinan J."/>
            <person name="Riley R."/>
            <person name="LaButti K."/>
            <person name="Andreopoulos B."/>
            <person name="Lipzen A."/>
            <person name="Chen C."/>
            <person name="Yan M."/>
            <person name="Daum C."/>
            <person name="Ng V."/>
            <person name="Clum A."/>
            <person name="Steindorff A."/>
            <person name="Ohm R.A."/>
            <person name="Martin F."/>
            <person name="Silar P."/>
            <person name="Natvig D.O."/>
            <person name="Lalanne C."/>
            <person name="Gautier V."/>
            <person name="Ament-Velasquez S.L."/>
            <person name="Kruys A."/>
            <person name="Hutchinson M.I."/>
            <person name="Powell A.J."/>
            <person name="Barry K."/>
            <person name="Miller A.N."/>
            <person name="Grigoriev I.V."/>
            <person name="Debuchy R."/>
            <person name="Gladieux P."/>
            <person name="Hiltunen Thoren M."/>
            <person name="Johannesson H."/>
        </authorList>
    </citation>
    <scope>NUCLEOTIDE SEQUENCE [LARGE SCALE GENOMIC DNA]</scope>
    <source>
        <strain evidence="3">CBS 284.82</strain>
    </source>
</reference>
<dbReference type="AlphaFoldDB" id="A0AAN6SQ68"/>
<dbReference type="EMBL" id="MU854412">
    <property type="protein sequence ID" value="KAK4039019.1"/>
    <property type="molecule type" value="Genomic_DNA"/>
</dbReference>
<evidence type="ECO:0000313" key="3">
    <source>
        <dbReference type="Proteomes" id="UP001303115"/>
    </source>
</evidence>